<dbReference type="PANTHER" id="PTHR10417">
    <property type="entry name" value="GLUCOCORTICOID MODULATORY ELEMENT-BINDING PROTEIN"/>
    <property type="match status" value="1"/>
</dbReference>
<comment type="caution">
    <text evidence="7">The sequence shown here is derived from an EMBL/GenBank/DDBJ whole genome shotgun (WGS) entry which is preliminary data.</text>
</comment>
<accession>A0A6A5HNS5</accession>
<dbReference type="CTD" id="9803767"/>
<protein>
    <recommendedName>
        <fullName evidence="6">SAND domain-containing protein</fullName>
    </recommendedName>
</protein>
<dbReference type="PANTHER" id="PTHR10417:SF6">
    <property type="entry name" value="SAND DOMAIN-CONTAINING PROTEIN"/>
    <property type="match status" value="1"/>
</dbReference>
<feature type="region of interest" description="Disordered" evidence="5">
    <location>
        <begin position="1"/>
        <end position="67"/>
    </location>
</feature>
<sequence>MKRVHSIGLVSPEPSYSTPPIKLSKTDFENENPLLEVKNEEDELIQSGSESIPSPTTSSSSNSAPDANVDVTGELVVEPIAQVIMPKLVEVKCGNLIGVLHTELFICPGIREACIEIPDFPHFLTPVEFTIKAEKSKQKDWKGAIKHNGKMLRTLMEFKQLDFYNHHTTCSFKCHSRNYITKNGGTLPRPTHRPAKEPKEPRRHSSAPHTKEQQTAVMTQLLQGELMKNPTILAAFAAHCNAENQKRKEEAERKLAEKQTAIRNLIDNDPTQFWTQTMHSKMSTFVLTKISREFGILAQNLCRGVDFETSASKMAQVIRILGISESMSREMCGEFVMPSSTTGTVAGPTVFDPALRKENTTNTAASSSQMPEEIHPILPIQNPPMFNLNNNNITSLSSSEKLELMLKQII</sequence>
<organism evidence="7 8">
    <name type="scientific">Caenorhabditis remanei</name>
    <name type="common">Caenorhabditis vulgaris</name>
    <dbReference type="NCBI Taxonomy" id="31234"/>
    <lineage>
        <taxon>Eukaryota</taxon>
        <taxon>Metazoa</taxon>
        <taxon>Ecdysozoa</taxon>
        <taxon>Nematoda</taxon>
        <taxon>Chromadorea</taxon>
        <taxon>Rhabditida</taxon>
        <taxon>Rhabditina</taxon>
        <taxon>Rhabditomorpha</taxon>
        <taxon>Rhabditoidea</taxon>
        <taxon>Rhabditidae</taxon>
        <taxon>Peloderinae</taxon>
        <taxon>Caenorhabditis</taxon>
    </lineage>
</organism>
<keyword evidence="1" id="KW-0805">Transcription regulation</keyword>
<evidence type="ECO:0000259" key="6">
    <source>
        <dbReference type="PROSITE" id="PS50864"/>
    </source>
</evidence>
<evidence type="ECO:0000313" key="7">
    <source>
        <dbReference type="EMBL" id="KAF1767967.1"/>
    </source>
</evidence>
<feature type="coiled-coil region" evidence="4">
    <location>
        <begin position="241"/>
        <end position="268"/>
    </location>
</feature>
<dbReference type="SUPFAM" id="SSF63763">
    <property type="entry name" value="SAND domain-like"/>
    <property type="match status" value="1"/>
</dbReference>
<dbReference type="RefSeq" id="XP_053590734.1">
    <property type="nucleotide sequence ID" value="XM_053726540.1"/>
</dbReference>
<evidence type="ECO:0000256" key="2">
    <source>
        <dbReference type="ARBA" id="ARBA00023163"/>
    </source>
</evidence>
<keyword evidence="3" id="KW-0539">Nucleus</keyword>
<feature type="region of interest" description="Disordered" evidence="5">
    <location>
        <begin position="183"/>
        <end position="214"/>
    </location>
</feature>
<dbReference type="Proteomes" id="UP000483820">
    <property type="component" value="Chromosome II"/>
</dbReference>
<dbReference type="PROSITE" id="PS50864">
    <property type="entry name" value="SAND"/>
    <property type="match status" value="1"/>
</dbReference>
<dbReference type="GO" id="GO:0046872">
    <property type="term" value="F:metal ion binding"/>
    <property type="evidence" value="ECO:0007669"/>
    <property type="project" value="UniProtKB-KW"/>
</dbReference>
<keyword evidence="4" id="KW-0175">Coiled coil</keyword>
<dbReference type="InterPro" id="IPR010919">
    <property type="entry name" value="SAND-like_dom_sf"/>
</dbReference>
<proteinExistence type="predicted"/>
<dbReference type="Gene3D" id="3.10.390.10">
    <property type="entry name" value="SAND domain-like"/>
    <property type="match status" value="1"/>
</dbReference>
<evidence type="ECO:0000256" key="1">
    <source>
        <dbReference type="ARBA" id="ARBA00023015"/>
    </source>
</evidence>
<name>A0A6A5HNS5_CAERE</name>
<dbReference type="SMART" id="SM00258">
    <property type="entry name" value="SAND"/>
    <property type="match status" value="1"/>
</dbReference>
<gene>
    <name evidence="7" type="ORF">GCK72_007927</name>
</gene>
<evidence type="ECO:0000313" key="8">
    <source>
        <dbReference type="Proteomes" id="UP000483820"/>
    </source>
</evidence>
<dbReference type="AlphaFoldDB" id="A0A6A5HNS5"/>
<evidence type="ECO:0000256" key="4">
    <source>
        <dbReference type="SAM" id="Coils"/>
    </source>
</evidence>
<feature type="domain" description="SAND" evidence="6">
    <location>
        <begin position="78"/>
        <end position="162"/>
    </location>
</feature>
<reference evidence="7 8" key="1">
    <citation type="submission" date="2019-12" db="EMBL/GenBank/DDBJ databases">
        <title>Chromosome-level assembly of the Caenorhabditis remanei genome.</title>
        <authorList>
            <person name="Teterina A.A."/>
            <person name="Willis J.H."/>
            <person name="Phillips P.C."/>
        </authorList>
    </citation>
    <scope>NUCLEOTIDE SEQUENCE [LARGE SCALE GENOMIC DNA]</scope>
    <source>
        <strain evidence="7 8">PX506</strain>
        <tissue evidence="7">Whole organism</tissue>
    </source>
</reference>
<dbReference type="EMBL" id="WUAV01000002">
    <property type="protein sequence ID" value="KAF1767967.1"/>
    <property type="molecule type" value="Genomic_DNA"/>
</dbReference>
<keyword evidence="2" id="KW-0804">Transcription</keyword>
<dbReference type="Pfam" id="PF01342">
    <property type="entry name" value="SAND"/>
    <property type="match status" value="1"/>
</dbReference>
<dbReference type="InterPro" id="IPR000770">
    <property type="entry name" value="SAND_dom"/>
</dbReference>
<dbReference type="GeneID" id="9803767"/>
<evidence type="ECO:0000256" key="5">
    <source>
        <dbReference type="SAM" id="MobiDB-lite"/>
    </source>
</evidence>
<feature type="compositionally biased region" description="Low complexity" evidence="5">
    <location>
        <begin position="47"/>
        <end position="63"/>
    </location>
</feature>
<evidence type="ECO:0000256" key="3">
    <source>
        <dbReference type="ARBA" id="ARBA00023242"/>
    </source>
</evidence>
<dbReference type="GO" id="GO:0003677">
    <property type="term" value="F:DNA binding"/>
    <property type="evidence" value="ECO:0007669"/>
    <property type="project" value="UniProtKB-KW"/>
</dbReference>
<dbReference type="KEGG" id="crq:GCK72_007927"/>